<name>A0A379VY64_SALET</name>
<protein>
    <submittedName>
        <fullName evidence="2">SugE protein</fullName>
    </submittedName>
</protein>
<keyword evidence="1" id="KW-0812">Transmembrane</keyword>
<comment type="similarity">
    <text evidence="1">Belongs to the drug/metabolite transporter (DMT) superfamily. Small multidrug resistance (SMR) (TC 2.A.7.1) family.</text>
</comment>
<dbReference type="Proteomes" id="UP000254346">
    <property type="component" value="Unassembled WGS sequence"/>
</dbReference>
<organism evidence="2 3">
    <name type="scientific">Salmonella enterica I</name>
    <dbReference type="NCBI Taxonomy" id="59201"/>
    <lineage>
        <taxon>Bacteria</taxon>
        <taxon>Pseudomonadati</taxon>
        <taxon>Pseudomonadota</taxon>
        <taxon>Gammaproteobacteria</taxon>
        <taxon>Enterobacterales</taxon>
        <taxon>Enterobacteriaceae</taxon>
        <taxon>Salmonella</taxon>
    </lineage>
</organism>
<dbReference type="EMBL" id="UGXR01000001">
    <property type="protein sequence ID" value="SUH11569.1"/>
    <property type="molecule type" value="Genomic_DNA"/>
</dbReference>
<keyword evidence="1" id="KW-0472">Membrane</keyword>
<gene>
    <name evidence="2" type="primary">sugE_2</name>
    <name evidence="2" type="ORF">NCTC8256_05618</name>
</gene>
<dbReference type="Pfam" id="PF00893">
    <property type="entry name" value="Multi_Drug_Res"/>
    <property type="match status" value="1"/>
</dbReference>
<comment type="subcellular location">
    <subcellularLocation>
        <location evidence="1">Cell membrane</location>
        <topology evidence="1">Multi-pass membrane protein</topology>
    </subcellularLocation>
</comment>
<accession>A0A379VY64</accession>
<dbReference type="GO" id="GO:0022857">
    <property type="term" value="F:transmembrane transporter activity"/>
    <property type="evidence" value="ECO:0007669"/>
    <property type="project" value="InterPro"/>
</dbReference>
<evidence type="ECO:0000313" key="3">
    <source>
        <dbReference type="Proteomes" id="UP000254346"/>
    </source>
</evidence>
<dbReference type="InterPro" id="IPR045324">
    <property type="entry name" value="Small_multidrug_res"/>
</dbReference>
<dbReference type="GO" id="GO:0005886">
    <property type="term" value="C:plasma membrane"/>
    <property type="evidence" value="ECO:0007669"/>
    <property type="project" value="UniProtKB-SubCell"/>
</dbReference>
<dbReference type="AlphaFoldDB" id="A0A379VY64"/>
<evidence type="ECO:0000313" key="2">
    <source>
        <dbReference type="EMBL" id="SUH11569.1"/>
    </source>
</evidence>
<evidence type="ECO:0000256" key="1">
    <source>
        <dbReference type="RuleBase" id="RU003942"/>
    </source>
</evidence>
<reference evidence="2 3" key="1">
    <citation type="submission" date="2018-06" db="EMBL/GenBank/DDBJ databases">
        <authorList>
            <consortium name="Pathogen Informatics"/>
            <person name="Doyle S."/>
        </authorList>
    </citation>
    <scope>NUCLEOTIDE SEQUENCE [LARGE SCALE GENOMIC DNA]</scope>
    <source>
        <strain evidence="2 3">NCTC8256</strain>
    </source>
</reference>
<dbReference type="Gene3D" id="1.10.3730.20">
    <property type="match status" value="1"/>
</dbReference>
<sequence length="49" mass="5669">MSWIILLIAGLLEVVWAVGLKYTHGFSRLTPVLSPLRPWLSVWRYFPGQ</sequence>
<proteinExistence type="inferred from homology"/>